<keyword evidence="5 8" id="KW-0863">Zinc-finger</keyword>
<evidence type="ECO:0000256" key="1">
    <source>
        <dbReference type="ARBA" id="ARBA00004906"/>
    </source>
</evidence>
<dbReference type="SUPFAM" id="SSF57850">
    <property type="entry name" value="RING/U-box"/>
    <property type="match status" value="3"/>
</dbReference>
<evidence type="ECO:0000256" key="6">
    <source>
        <dbReference type="ARBA" id="ARBA00022786"/>
    </source>
</evidence>
<name>A0ABN9TPK5_9DINO</name>
<keyword evidence="4" id="KW-0677">Repeat</keyword>
<dbReference type="Pfam" id="PF01485">
    <property type="entry name" value="IBR"/>
    <property type="match status" value="1"/>
</dbReference>
<comment type="pathway">
    <text evidence="1">Protein modification; protein ubiquitination.</text>
</comment>
<feature type="domain" description="RING-type" evidence="10">
    <location>
        <begin position="243"/>
        <end position="290"/>
    </location>
</feature>
<dbReference type="PANTHER" id="PTHR22770">
    <property type="entry name" value="UBIQUITIN CONJUGATING ENZYME 7 INTERACTING PROTEIN-RELATED"/>
    <property type="match status" value="1"/>
</dbReference>
<dbReference type="PROSITE" id="PS50089">
    <property type="entry name" value="ZF_RING_2"/>
    <property type="match status" value="1"/>
</dbReference>
<evidence type="ECO:0000313" key="13">
    <source>
        <dbReference type="Proteomes" id="UP001189429"/>
    </source>
</evidence>
<evidence type="ECO:0000256" key="5">
    <source>
        <dbReference type="ARBA" id="ARBA00022771"/>
    </source>
</evidence>
<sequence>MHKRAVTGPGWKWQTCFFVLKSGVGIARRLLWTLHPNDEVPVGSVHLSQIRAVQALDTPDGEACLIVDWGGHDASHALTLRSSSPQTRQDARASAASLAEPGLCSRGRLRKYVSWTDCRACPECEPTEPELSKDKYDGRSWLEQEFDEALAAAATPARAGMRRSSGAPPAETQPRQGRPGSPRRQRAAQASSGSGRKAGASGGGQRRCSSFADRAAAAAAAAPAADASPEEAALEVCTQRVACSICCEEAPLQSAFRLACRHGWYCGGCMQRHAEARLASGSAEVPCPECYAPVAERDLRKLLPPAIVERLLARSLEQAVSAAPDLRACPTPNCPMRVALDEGETGRLHCPMCRKVSCLRCGARPFHRGLTCDEHARRQRLKGNGQDEESLQKWMDSVGAKKCPSCSMAITKQTLRNQATQYSECHKMKCRNCSTRFCFKCLAVLTDTYTCGCSIDAHGFIDPITGKRLEHLRAKRRRSNGSSAHAKAAVKAKAKARRKA</sequence>
<accession>A0ABN9TPK5</accession>
<keyword evidence="2" id="KW-0808">Transferase</keyword>
<dbReference type="InterPro" id="IPR002867">
    <property type="entry name" value="IBR_dom"/>
</dbReference>
<dbReference type="Gene3D" id="3.30.40.10">
    <property type="entry name" value="Zinc/RING finger domain, C3HC4 (zinc finger)"/>
    <property type="match status" value="1"/>
</dbReference>
<dbReference type="EMBL" id="CAUYUJ010014909">
    <property type="protein sequence ID" value="CAK0847548.1"/>
    <property type="molecule type" value="Genomic_DNA"/>
</dbReference>
<evidence type="ECO:0000256" key="3">
    <source>
        <dbReference type="ARBA" id="ARBA00022723"/>
    </source>
</evidence>
<dbReference type="InterPro" id="IPR044066">
    <property type="entry name" value="TRIAD_supradom"/>
</dbReference>
<dbReference type="SMART" id="SM00184">
    <property type="entry name" value="RING"/>
    <property type="match status" value="1"/>
</dbReference>
<evidence type="ECO:0000256" key="7">
    <source>
        <dbReference type="ARBA" id="ARBA00022833"/>
    </source>
</evidence>
<gene>
    <name evidence="12" type="ORF">PCOR1329_LOCUS40723</name>
</gene>
<dbReference type="InterPro" id="IPR051628">
    <property type="entry name" value="LUBAC_E3_Ligases"/>
</dbReference>
<evidence type="ECO:0000256" key="4">
    <source>
        <dbReference type="ARBA" id="ARBA00022737"/>
    </source>
</evidence>
<evidence type="ECO:0000259" key="10">
    <source>
        <dbReference type="PROSITE" id="PS50089"/>
    </source>
</evidence>
<comment type="caution">
    <text evidence="12">The sequence shown here is derived from an EMBL/GenBank/DDBJ whole genome shotgun (WGS) entry which is preliminary data.</text>
</comment>
<feature type="compositionally biased region" description="Basic residues" evidence="9">
    <location>
        <begin position="488"/>
        <end position="500"/>
    </location>
</feature>
<organism evidence="12 13">
    <name type="scientific">Prorocentrum cordatum</name>
    <dbReference type="NCBI Taxonomy" id="2364126"/>
    <lineage>
        <taxon>Eukaryota</taxon>
        <taxon>Sar</taxon>
        <taxon>Alveolata</taxon>
        <taxon>Dinophyceae</taxon>
        <taxon>Prorocentrales</taxon>
        <taxon>Prorocentraceae</taxon>
        <taxon>Prorocentrum</taxon>
    </lineage>
</organism>
<proteinExistence type="predicted"/>
<dbReference type="Proteomes" id="UP001189429">
    <property type="component" value="Unassembled WGS sequence"/>
</dbReference>
<dbReference type="InterPro" id="IPR013083">
    <property type="entry name" value="Znf_RING/FYVE/PHD"/>
</dbReference>
<evidence type="ECO:0000259" key="11">
    <source>
        <dbReference type="PROSITE" id="PS51873"/>
    </source>
</evidence>
<evidence type="ECO:0000256" key="2">
    <source>
        <dbReference type="ARBA" id="ARBA00022679"/>
    </source>
</evidence>
<evidence type="ECO:0000313" key="12">
    <source>
        <dbReference type="EMBL" id="CAK0847548.1"/>
    </source>
</evidence>
<dbReference type="InterPro" id="IPR001841">
    <property type="entry name" value="Znf_RING"/>
</dbReference>
<dbReference type="SMART" id="SM00647">
    <property type="entry name" value="IBR"/>
    <property type="match status" value="2"/>
</dbReference>
<protein>
    <recommendedName>
        <fullName evidence="14">RBR-type E3 ubiquitin transferase</fullName>
    </recommendedName>
</protein>
<feature type="compositionally biased region" description="Low complexity" evidence="9">
    <location>
        <begin position="187"/>
        <end position="199"/>
    </location>
</feature>
<evidence type="ECO:0000256" key="8">
    <source>
        <dbReference type="PROSITE-ProRule" id="PRU00175"/>
    </source>
</evidence>
<keyword evidence="13" id="KW-1185">Reference proteome</keyword>
<keyword evidence="3" id="KW-0479">Metal-binding</keyword>
<keyword evidence="7" id="KW-0862">Zinc</keyword>
<dbReference type="CDD" id="cd20335">
    <property type="entry name" value="BRcat_RBR"/>
    <property type="match status" value="1"/>
</dbReference>
<keyword evidence="6" id="KW-0833">Ubl conjugation pathway</keyword>
<feature type="region of interest" description="Disordered" evidence="9">
    <location>
        <begin position="476"/>
        <end position="500"/>
    </location>
</feature>
<dbReference type="PROSITE" id="PS51873">
    <property type="entry name" value="TRIAD"/>
    <property type="match status" value="1"/>
</dbReference>
<feature type="domain" description="RING-type" evidence="11">
    <location>
        <begin position="239"/>
        <end position="462"/>
    </location>
</feature>
<dbReference type="PANTHER" id="PTHR22770:SF13">
    <property type="entry name" value="RING-TYPE DOMAIN-CONTAINING PROTEIN"/>
    <property type="match status" value="1"/>
</dbReference>
<dbReference type="SUPFAM" id="SSF50729">
    <property type="entry name" value="PH domain-like"/>
    <property type="match status" value="1"/>
</dbReference>
<evidence type="ECO:0000256" key="9">
    <source>
        <dbReference type="SAM" id="MobiDB-lite"/>
    </source>
</evidence>
<feature type="region of interest" description="Disordered" evidence="9">
    <location>
        <begin position="153"/>
        <end position="207"/>
    </location>
</feature>
<reference evidence="12" key="1">
    <citation type="submission" date="2023-10" db="EMBL/GenBank/DDBJ databases">
        <authorList>
            <person name="Chen Y."/>
            <person name="Shah S."/>
            <person name="Dougan E. K."/>
            <person name="Thang M."/>
            <person name="Chan C."/>
        </authorList>
    </citation>
    <scope>NUCLEOTIDE SEQUENCE [LARGE SCALE GENOMIC DNA]</scope>
</reference>
<evidence type="ECO:0008006" key="14">
    <source>
        <dbReference type="Google" id="ProtNLM"/>
    </source>
</evidence>